<dbReference type="STRING" id="1810919.A0A3D8SD68"/>
<accession>A0A3D8SD68</accession>
<dbReference type="OrthoDB" id="10267115at2759"/>
<dbReference type="Gene3D" id="3.40.50.720">
    <property type="entry name" value="NAD(P)-binding Rossmann-like Domain"/>
    <property type="match status" value="1"/>
</dbReference>
<evidence type="ECO:0000313" key="2">
    <source>
        <dbReference type="EMBL" id="RDW84111.1"/>
    </source>
</evidence>
<proteinExistence type="predicted"/>
<evidence type="ECO:0000313" key="3">
    <source>
        <dbReference type="Proteomes" id="UP000256690"/>
    </source>
</evidence>
<dbReference type="InterPro" id="IPR036291">
    <property type="entry name" value="NAD(P)-bd_dom_sf"/>
</dbReference>
<evidence type="ECO:0000259" key="1">
    <source>
        <dbReference type="SMART" id="SM00822"/>
    </source>
</evidence>
<dbReference type="EMBL" id="PVWQ01000004">
    <property type="protein sequence ID" value="RDW84111.1"/>
    <property type="molecule type" value="Genomic_DNA"/>
</dbReference>
<name>A0A3D8SD68_9EURO</name>
<sequence length="315" mass="34494">MWGKNHFEVEGKSVIVAGGSKGLGRELAIQLTSQGANITILARSPDALESTRTELHKHTKSPTQTITATPLDLTNAPAVQEYITSLSTPPDILFCVAGGVSQQIGFFADITAHDIENCMRLNYLSGAFIAHAVFRRWVKEPPAHQDHTRHLVFTASTAAFLGLPGYAAYAPAKAATRALADTLRSEALLYSSRQEIKIHCSFPGTFYSEGFYEEQKRKPVLLKEIEGTSEDKGGLSAECVAERTMSGLRRGRFLIATDGETELALNAMRGASPRDCVVKDWVMGLVVSLVLPVYRMGWDRRTVKFGERMMGEESG</sequence>
<protein>
    <recommendedName>
        <fullName evidence="1">Ketoreductase domain-containing protein</fullName>
    </recommendedName>
</protein>
<dbReference type="InterPro" id="IPR002347">
    <property type="entry name" value="SDR_fam"/>
</dbReference>
<dbReference type="GO" id="GO:0047560">
    <property type="term" value="F:3-dehydrosphinganine reductase activity"/>
    <property type="evidence" value="ECO:0007669"/>
    <property type="project" value="TreeGrafter"/>
</dbReference>
<dbReference type="SMART" id="SM00822">
    <property type="entry name" value="PKS_KR"/>
    <property type="match status" value="1"/>
</dbReference>
<dbReference type="SUPFAM" id="SSF51735">
    <property type="entry name" value="NAD(P)-binding Rossmann-fold domains"/>
    <property type="match status" value="1"/>
</dbReference>
<dbReference type="AlphaFoldDB" id="A0A3D8SD68"/>
<gene>
    <name evidence="2" type="ORF">DSM5745_04437</name>
</gene>
<reference evidence="2 3" key="1">
    <citation type="journal article" date="2018" name="IMA Fungus">
        <title>IMA Genome-F 9: Draft genome sequence of Annulohypoxylon stygium, Aspergillus mulundensis, Berkeleyomyces basicola (syn. Thielaviopsis basicola), Ceratocystis smalleyi, two Cercospora beticola strains, Coleophoma cylindrospora, Fusarium fracticaudum, Phialophora cf. hyalina, and Morchella septimelata.</title>
        <authorList>
            <person name="Wingfield B.D."/>
            <person name="Bills G.F."/>
            <person name="Dong Y."/>
            <person name="Huang W."/>
            <person name="Nel W.J."/>
            <person name="Swalarsk-Parry B.S."/>
            <person name="Vaghefi N."/>
            <person name="Wilken P.M."/>
            <person name="An Z."/>
            <person name="de Beer Z.W."/>
            <person name="De Vos L."/>
            <person name="Chen L."/>
            <person name="Duong T.A."/>
            <person name="Gao Y."/>
            <person name="Hammerbacher A."/>
            <person name="Kikkert J.R."/>
            <person name="Li Y."/>
            <person name="Li H."/>
            <person name="Li K."/>
            <person name="Li Q."/>
            <person name="Liu X."/>
            <person name="Ma X."/>
            <person name="Naidoo K."/>
            <person name="Pethybridge S.J."/>
            <person name="Sun J."/>
            <person name="Steenkamp E.T."/>
            <person name="van der Nest M.A."/>
            <person name="van Wyk S."/>
            <person name="Wingfield M.J."/>
            <person name="Xiong C."/>
            <person name="Yue Q."/>
            <person name="Zhang X."/>
        </authorList>
    </citation>
    <scope>NUCLEOTIDE SEQUENCE [LARGE SCALE GENOMIC DNA]</scope>
    <source>
        <strain evidence="2 3">DSM 5745</strain>
    </source>
</reference>
<dbReference type="InterPro" id="IPR057326">
    <property type="entry name" value="KR_dom"/>
</dbReference>
<keyword evidence="3" id="KW-1185">Reference proteome</keyword>
<dbReference type="GO" id="GO:0006666">
    <property type="term" value="P:3-keto-sphinganine metabolic process"/>
    <property type="evidence" value="ECO:0007669"/>
    <property type="project" value="TreeGrafter"/>
</dbReference>
<dbReference type="Proteomes" id="UP000256690">
    <property type="component" value="Unassembled WGS sequence"/>
</dbReference>
<dbReference type="GeneID" id="38114807"/>
<organism evidence="2 3">
    <name type="scientific">Aspergillus mulundensis</name>
    <dbReference type="NCBI Taxonomy" id="1810919"/>
    <lineage>
        <taxon>Eukaryota</taxon>
        <taxon>Fungi</taxon>
        <taxon>Dikarya</taxon>
        <taxon>Ascomycota</taxon>
        <taxon>Pezizomycotina</taxon>
        <taxon>Eurotiomycetes</taxon>
        <taxon>Eurotiomycetidae</taxon>
        <taxon>Eurotiales</taxon>
        <taxon>Aspergillaceae</taxon>
        <taxon>Aspergillus</taxon>
        <taxon>Aspergillus subgen. Nidulantes</taxon>
    </lineage>
</organism>
<dbReference type="GO" id="GO:0030148">
    <property type="term" value="P:sphingolipid biosynthetic process"/>
    <property type="evidence" value="ECO:0007669"/>
    <property type="project" value="TreeGrafter"/>
</dbReference>
<dbReference type="GO" id="GO:0005789">
    <property type="term" value="C:endoplasmic reticulum membrane"/>
    <property type="evidence" value="ECO:0007669"/>
    <property type="project" value="TreeGrafter"/>
</dbReference>
<dbReference type="PANTHER" id="PTHR43550">
    <property type="entry name" value="3-KETODIHYDROSPHINGOSINE REDUCTASE"/>
    <property type="match status" value="1"/>
</dbReference>
<feature type="domain" description="Ketoreductase" evidence="1">
    <location>
        <begin position="12"/>
        <end position="206"/>
    </location>
</feature>
<dbReference type="RefSeq" id="XP_026605449.1">
    <property type="nucleotide sequence ID" value="XM_026746453.1"/>
</dbReference>
<dbReference type="Pfam" id="PF00106">
    <property type="entry name" value="adh_short"/>
    <property type="match status" value="1"/>
</dbReference>
<dbReference type="PANTHER" id="PTHR43550:SF3">
    <property type="entry name" value="3-KETODIHYDROSPHINGOSINE REDUCTASE"/>
    <property type="match status" value="1"/>
</dbReference>
<comment type="caution">
    <text evidence="2">The sequence shown here is derived from an EMBL/GenBank/DDBJ whole genome shotgun (WGS) entry which is preliminary data.</text>
</comment>